<keyword evidence="2" id="KW-0238">DNA-binding</keyword>
<proteinExistence type="predicted"/>
<dbReference type="InterPro" id="IPR000835">
    <property type="entry name" value="HTH_MarR-typ"/>
</dbReference>
<reference evidence="5" key="2">
    <citation type="submission" date="2018-03" db="EMBL/GenBank/DDBJ databases">
        <authorList>
            <person name="Naushad S."/>
        </authorList>
    </citation>
    <scope>NUCLEOTIDE SEQUENCE</scope>
    <source>
        <strain evidence="5">SNUC 105</strain>
        <strain evidence="6">SNUC 1363</strain>
    </source>
</reference>
<sequence length="143" mass="17127">MYNEELKLSNQLCFSVYNLNRRLNKFYEKVLKNYELTFSQYLVLLALWEESPQTVKSLGEKLDLSSNTLTPLLKRLEVAGWIQRIKNKKFLEIHLTDKAKRHEKEICDKLENSVQSIMDVQEYQRVRNELIKIEQTLKNEFDL</sequence>
<name>A0AAX0ZDW0_STACR</name>
<dbReference type="SMART" id="SM00347">
    <property type="entry name" value="HTH_MARR"/>
    <property type="match status" value="1"/>
</dbReference>
<evidence type="ECO:0000313" key="8">
    <source>
        <dbReference type="Proteomes" id="UP000242144"/>
    </source>
</evidence>
<dbReference type="PANTHER" id="PTHR42756">
    <property type="entry name" value="TRANSCRIPTIONAL REGULATOR, MARR"/>
    <property type="match status" value="1"/>
</dbReference>
<evidence type="ECO:0000256" key="3">
    <source>
        <dbReference type="ARBA" id="ARBA00023163"/>
    </source>
</evidence>
<accession>A0AAX0ZDW0</accession>
<dbReference type="EMBL" id="PZCM01000012">
    <property type="protein sequence ID" value="PTG26364.1"/>
    <property type="molecule type" value="Genomic_DNA"/>
</dbReference>
<evidence type="ECO:0000256" key="1">
    <source>
        <dbReference type="ARBA" id="ARBA00023015"/>
    </source>
</evidence>
<dbReference type="Proteomes" id="UP000242144">
    <property type="component" value="Unassembled WGS sequence"/>
</dbReference>
<protein>
    <submittedName>
        <fullName evidence="5">MarR family transcriptional regulator</fullName>
    </submittedName>
</protein>
<dbReference type="Proteomes" id="UP000242008">
    <property type="component" value="Unassembled WGS sequence"/>
</dbReference>
<dbReference type="InterPro" id="IPR036390">
    <property type="entry name" value="WH_DNA-bd_sf"/>
</dbReference>
<gene>
    <name evidence="5" type="ORF">BU638_09210</name>
    <name evidence="6" type="ORF">BU676_01125</name>
</gene>
<dbReference type="GO" id="GO:0003700">
    <property type="term" value="F:DNA-binding transcription factor activity"/>
    <property type="evidence" value="ECO:0007669"/>
    <property type="project" value="InterPro"/>
</dbReference>
<feature type="domain" description="HTH marR-type" evidence="4">
    <location>
        <begin position="9"/>
        <end position="135"/>
    </location>
</feature>
<keyword evidence="1" id="KW-0805">Transcription regulation</keyword>
<dbReference type="InterPro" id="IPR036388">
    <property type="entry name" value="WH-like_DNA-bd_sf"/>
</dbReference>
<evidence type="ECO:0000259" key="4">
    <source>
        <dbReference type="PROSITE" id="PS50995"/>
    </source>
</evidence>
<organism evidence="5 8">
    <name type="scientific">Staphylococcus chromogenes</name>
    <name type="common">Staphylococcus hyicus subsp. chromogenes</name>
    <dbReference type="NCBI Taxonomy" id="46126"/>
    <lineage>
        <taxon>Bacteria</taxon>
        <taxon>Bacillati</taxon>
        <taxon>Bacillota</taxon>
        <taxon>Bacilli</taxon>
        <taxon>Bacillales</taxon>
        <taxon>Staphylococcaceae</taxon>
        <taxon>Staphylococcus</taxon>
    </lineage>
</organism>
<comment type="caution">
    <text evidence="5">The sequence shown here is derived from an EMBL/GenBank/DDBJ whole genome shotgun (WGS) entry which is preliminary data.</text>
</comment>
<evidence type="ECO:0000313" key="5">
    <source>
        <dbReference type="EMBL" id="PTG26364.1"/>
    </source>
</evidence>
<evidence type="ECO:0000313" key="6">
    <source>
        <dbReference type="EMBL" id="PTG71183.1"/>
    </source>
</evidence>
<evidence type="ECO:0000256" key="2">
    <source>
        <dbReference type="ARBA" id="ARBA00023125"/>
    </source>
</evidence>
<dbReference type="PANTHER" id="PTHR42756:SF1">
    <property type="entry name" value="TRANSCRIPTIONAL REPRESSOR OF EMRAB OPERON"/>
    <property type="match status" value="1"/>
</dbReference>
<dbReference type="GO" id="GO:0003677">
    <property type="term" value="F:DNA binding"/>
    <property type="evidence" value="ECO:0007669"/>
    <property type="project" value="UniProtKB-KW"/>
</dbReference>
<dbReference type="EMBL" id="PZAO01000002">
    <property type="protein sequence ID" value="PTG71183.1"/>
    <property type="molecule type" value="Genomic_DNA"/>
</dbReference>
<reference evidence="7 8" key="1">
    <citation type="journal article" date="2016" name="Front. Microbiol.">
        <title>Comprehensive Phylogenetic Analysis of Bovine Non-aureus Staphylococci Species Based on Whole-Genome Sequencing.</title>
        <authorList>
            <person name="Naushad S."/>
            <person name="Barkema H.W."/>
            <person name="Luby C."/>
            <person name="Condas L.A."/>
            <person name="Nobrega D.B."/>
            <person name="Carson D.A."/>
            <person name="De Buck J."/>
        </authorList>
    </citation>
    <scope>NUCLEOTIDE SEQUENCE [LARGE SCALE GENOMIC DNA]</scope>
    <source>
        <strain evidence="5 8">SNUC 105</strain>
        <strain evidence="6 7">SNUC 1363</strain>
    </source>
</reference>
<dbReference type="AlphaFoldDB" id="A0AAX0ZDW0"/>
<keyword evidence="7" id="KW-1185">Reference proteome</keyword>
<evidence type="ECO:0000313" key="7">
    <source>
        <dbReference type="Proteomes" id="UP000242008"/>
    </source>
</evidence>
<dbReference type="SUPFAM" id="SSF46785">
    <property type="entry name" value="Winged helix' DNA-binding domain"/>
    <property type="match status" value="1"/>
</dbReference>
<keyword evidence="3" id="KW-0804">Transcription</keyword>
<dbReference type="RefSeq" id="WP_037575488.1">
    <property type="nucleotide sequence ID" value="NZ_CP133244.1"/>
</dbReference>
<dbReference type="PROSITE" id="PS50995">
    <property type="entry name" value="HTH_MARR_2"/>
    <property type="match status" value="1"/>
</dbReference>
<dbReference type="Gene3D" id="1.10.10.10">
    <property type="entry name" value="Winged helix-like DNA-binding domain superfamily/Winged helix DNA-binding domain"/>
    <property type="match status" value="1"/>
</dbReference>
<dbReference type="Pfam" id="PF01047">
    <property type="entry name" value="MarR"/>
    <property type="match status" value="1"/>
</dbReference>